<evidence type="ECO:0000256" key="7">
    <source>
        <dbReference type="ARBA" id="ARBA00022723"/>
    </source>
</evidence>
<reference evidence="16 17" key="1">
    <citation type="journal article" date="2016" name="Int. J. Syst. Evol. Microbiol.">
        <title>Caldimicrobium thiodismutans sp. nov., a sulfur-disproportionating bacterium isolated from a hot spring, and emended description of the genus Caldimicrobium.</title>
        <authorList>
            <person name="Kojima H."/>
            <person name="Umezawa K."/>
            <person name="Fukui M."/>
        </authorList>
    </citation>
    <scope>NUCLEOTIDE SEQUENCE [LARGE SCALE GENOMIC DNA]</scope>
    <source>
        <strain evidence="16 17">TF1</strain>
    </source>
</reference>
<dbReference type="InterPro" id="IPR002880">
    <property type="entry name" value="Pyrv_Fd/Flavodoxin_OxRdtase_N"/>
</dbReference>
<evidence type="ECO:0000256" key="12">
    <source>
        <dbReference type="ARBA" id="ARBA00030514"/>
    </source>
</evidence>
<dbReference type="EC" id="1.2.7.8" evidence="3 14"/>
<dbReference type="InterPro" id="IPR009014">
    <property type="entry name" value="Transketo_C/PFOR_II"/>
</dbReference>
<evidence type="ECO:0000313" key="17">
    <source>
        <dbReference type="Proteomes" id="UP000068196"/>
    </source>
</evidence>
<sequence length="518" mass="56601">MKRVLMLGTDAVARGAIEAGISYATSYPGTPATQILEYIAKNSDILCEWSINEKVAFEVAYGVSITGRRVLCSMKHVGLNVAADPFMTASYLGVRGGFVLAVGDDPGAYSSQNEQDSRFYASFAKIPCLEPYDGETARAYTKIAFDISEELGLPVMIRSQTRLLHCFAPVTLEEVKPQKEVNLYKDPQHLIAIPRHVIPLHKELNAKQSKILEILKKYRFNEIISREGKIGIIACGLAYTYALELEENLPILKITAYPVEDTLIKEFVKDLDEVIVVEEGYPLIEKQVRCYHPKVRGKLTGDLPFEGELGPDPLLRLFGKSPSTHPEEVPPRPPTLCPGCPHREFYKALLSAGPTFVTGDIGCYTLGCLPPFSALDTCLCMGASISKAIGIARQGVKRVAAVIGDSTFWHTGIPALIDAVYNKADILVCILDNSVVAMTGHQPTPHLGITAKGEETKKLSLVEICRACGVDSVVEIDPLKQEELVSALKRGLETPGVHVVISKRPCVLIAGKLKEKKS</sequence>
<keyword evidence="7 14" id="KW-0479">Metal-binding</keyword>
<dbReference type="GO" id="GO:0046872">
    <property type="term" value="F:metal ion binding"/>
    <property type="evidence" value="ECO:0007669"/>
    <property type="project" value="UniProtKB-UniRule"/>
</dbReference>
<dbReference type="CDD" id="cd02008">
    <property type="entry name" value="TPP_IOR_alpha"/>
    <property type="match status" value="1"/>
</dbReference>
<dbReference type="Pfam" id="PF02775">
    <property type="entry name" value="TPP_enzyme_C"/>
    <property type="match status" value="1"/>
</dbReference>
<proteinExistence type="predicted"/>
<dbReference type="SUPFAM" id="SSF52922">
    <property type="entry name" value="TK C-terminal domain-like"/>
    <property type="match status" value="1"/>
</dbReference>
<evidence type="ECO:0000259" key="15">
    <source>
        <dbReference type="Pfam" id="PF02775"/>
    </source>
</evidence>
<keyword evidence="8 14" id="KW-0249">Electron transport</keyword>
<evidence type="ECO:0000256" key="10">
    <source>
        <dbReference type="ARBA" id="ARBA00023004"/>
    </source>
</evidence>
<gene>
    <name evidence="16" type="ORF">THC_1259</name>
</gene>
<evidence type="ECO:0000256" key="6">
    <source>
        <dbReference type="ARBA" id="ARBA00022485"/>
    </source>
</evidence>
<protein>
    <recommendedName>
        <fullName evidence="4 14">Indolepyruvate oxidoreductase subunit IorA</fullName>
        <shortName evidence="14">IOR</shortName>
        <ecNumber evidence="3 14">1.2.7.8</ecNumber>
    </recommendedName>
    <alternativeName>
        <fullName evidence="12 14">Indolepyruvate ferredoxin oxidoreductase subunit alpha</fullName>
    </alternativeName>
</protein>
<dbReference type="InterPro" id="IPR045025">
    <property type="entry name" value="HACL1-like"/>
</dbReference>
<dbReference type="GO" id="GO:0030976">
    <property type="term" value="F:thiamine pyrophosphate binding"/>
    <property type="evidence" value="ECO:0007669"/>
    <property type="project" value="InterPro"/>
</dbReference>
<dbReference type="OrthoDB" id="9803617at2"/>
<dbReference type="EMBL" id="AP014945">
    <property type="protein sequence ID" value="BAU23627.1"/>
    <property type="molecule type" value="Genomic_DNA"/>
</dbReference>
<evidence type="ECO:0000256" key="11">
    <source>
        <dbReference type="ARBA" id="ARBA00023014"/>
    </source>
</evidence>
<dbReference type="PANTHER" id="PTHR43710:SF5">
    <property type="entry name" value="INDOLEPYRUVATE FERREDOXIN OXIDOREDUCTASE ALPHA SUBUNIT"/>
    <property type="match status" value="1"/>
</dbReference>
<dbReference type="Gene3D" id="3.40.50.970">
    <property type="match status" value="2"/>
</dbReference>
<comment type="subunit">
    <text evidence="2">Heterodimer of the IorA and IorB subunits.</text>
</comment>
<comment type="catalytic activity">
    <reaction evidence="13 14">
        <text>indole-3-pyruvate + 2 oxidized [2Fe-2S]-[ferredoxin] + CoA = (indol-3-yl)acetyl-CoA + 2 reduced [2Fe-2S]-[ferredoxin] + CO2 + H(+)</text>
        <dbReference type="Rhea" id="RHEA:12645"/>
        <dbReference type="Rhea" id="RHEA-COMP:10000"/>
        <dbReference type="Rhea" id="RHEA-COMP:10001"/>
        <dbReference type="ChEBI" id="CHEBI:15378"/>
        <dbReference type="ChEBI" id="CHEBI:16526"/>
        <dbReference type="ChEBI" id="CHEBI:17640"/>
        <dbReference type="ChEBI" id="CHEBI:33737"/>
        <dbReference type="ChEBI" id="CHEBI:33738"/>
        <dbReference type="ChEBI" id="CHEBI:57271"/>
        <dbReference type="ChEBI" id="CHEBI:57287"/>
        <dbReference type="EC" id="1.2.7.8"/>
    </reaction>
</comment>
<evidence type="ECO:0000256" key="2">
    <source>
        <dbReference type="ARBA" id="ARBA00011238"/>
    </source>
</evidence>
<dbReference type="PATRIC" id="fig|1653476.3.peg.1309"/>
<keyword evidence="11 14" id="KW-0411">Iron-sulfur</keyword>
<dbReference type="SUPFAM" id="SSF52518">
    <property type="entry name" value="Thiamin diphosphate-binding fold (THDP-binding)"/>
    <property type="match status" value="2"/>
</dbReference>
<keyword evidence="9 14" id="KW-0560">Oxidoreductase</keyword>
<dbReference type="InterPro" id="IPR011766">
    <property type="entry name" value="TPP_enzyme_TPP-bd"/>
</dbReference>
<evidence type="ECO:0000256" key="9">
    <source>
        <dbReference type="ARBA" id="ARBA00023002"/>
    </source>
</evidence>
<evidence type="ECO:0000256" key="8">
    <source>
        <dbReference type="ARBA" id="ARBA00022982"/>
    </source>
</evidence>
<dbReference type="PIRSF" id="PIRSF006439">
    <property type="entry name" value="Indolepyruvate_ferr_oxidored"/>
    <property type="match status" value="1"/>
</dbReference>
<evidence type="ECO:0000256" key="4">
    <source>
        <dbReference type="ARBA" id="ARBA00017710"/>
    </source>
</evidence>
<dbReference type="KEGG" id="cthi:THC_1259"/>
<keyword evidence="6 14" id="KW-0004">4Fe-4S</keyword>
<dbReference type="GO" id="GO:0043805">
    <property type="term" value="F:indolepyruvate ferredoxin oxidoreductase activity"/>
    <property type="evidence" value="ECO:0007669"/>
    <property type="project" value="UniProtKB-UniRule"/>
</dbReference>
<name>A0A0U4W3G7_9BACT</name>
<dbReference type="InterPro" id="IPR029061">
    <property type="entry name" value="THDP-binding"/>
</dbReference>
<dbReference type="FunFam" id="3.40.50.970:FF:000039">
    <property type="entry name" value="Indolepyruvate oxidoreductase subunit IorA"/>
    <property type="match status" value="1"/>
</dbReference>
<dbReference type="AlphaFoldDB" id="A0A0U4W3G7"/>
<dbReference type="GO" id="GO:0051539">
    <property type="term" value="F:4 iron, 4 sulfur cluster binding"/>
    <property type="evidence" value="ECO:0007669"/>
    <property type="project" value="UniProtKB-UniRule"/>
</dbReference>
<dbReference type="RefSeq" id="WP_068514901.1">
    <property type="nucleotide sequence ID" value="NZ_AP014945.1"/>
</dbReference>
<dbReference type="PANTHER" id="PTHR43710">
    <property type="entry name" value="2-HYDROXYACYL-COA LYASE"/>
    <property type="match status" value="1"/>
</dbReference>
<dbReference type="InterPro" id="IPR017721">
    <property type="entry name" value="IorA"/>
</dbReference>
<reference evidence="17" key="2">
    <citation type="journal article" date="2016" name="Int. J. Syst. Evol. Microbiol.">
        <title>Caldimicrobium thiodismutans sp. nov., a sulfur-disproportionating bacterium isolated from a hot spring.</title>
        <authorList>
            <person name="Kojima H."/>
            <person name="Umezawa K."/>
            <person name="Fukui M."/>
        </authorList>
    </citation>
    <scope>NUCLEOTIDE SEQUENCE [LARGE SCALE GENOMIC DNA]</scope>
    <source>
        <strain evidence="17">TF1</strain>
    </source>
</reference>
<comment type="function">
    <text evidence="1 14">Catalyzes the ferredoxin-dependent oxidative decarboxylation of arylpyruvates.</text>
</comment>
<comment type="cofactor">
    <cofactor evidence="14">
        <name>[4Fe-4S] cluster</name>
        <dbReference type="ChEBI" id="CHEBI:49883"/>
    </cofactor>
    <text evidence="14">Binds 2 [4Fe-4S] clusters. In this family the first cluster has a non-standard and varying [4Fe-4S] binding motif CX(2)CX(2)CX(4-5)CP.</text>
</comment>
<feature type="domain" description="Thiamine pyrophosphate enzyme TPP-binding" evidence="15">
    <location>
        <begin position="360"/>
        <end position="500"/>
    </location>
</feature>
<accession>A0A0U4W3G7</accession>
<evidence type="ECO:0000256" key="13">
    <source>
        <dbReference type="ARBA" id="ARBA00048332"/>
    </source>
</evidence>
<dbReference type="Proteomes" id="UP000068196">
    <property type="component" value="Chromosome"/>
</dbReference>
<keyword evidence="10 14" id="KW-0408">Iron</keyword>
<dbReference type="STRING" id="1653476.THC_1259"/>
<evidence type="ECO:0000256" key="5">
    <source>
        <dbReference type="ARBA" id="ARBA00022448"/>
    </source>
</evidence>
<evidence type="ECO:0000256" key="3">
    <source>
        <dbReference type="ARBA" id="ARBA00012812"/>
    </source>
</evidence>
<keyword evidence="5 14" id="KW-0813">Transport</keyword>
<evidence type="ECO:0000256" key="1">
    <source>
        <dbReference type="ARBA" id="ARBA00002995"/>
    </source>
</evidence>
<organism evidence="16 17">
    <name type="scientific">Caldimicrobium thiodismutans</name>
    <dbReference type="NCBI Taxonomy" id="1653476"/>
    <lineage>
        <taxon>Bacteria</taxon>
        <taxon>Pseudomonadati</taxon>
        <taxon>Thermodesulfobacteriota</taxon>
        <taxon>Thermodesulfobacteria</taxon>
        <taxon>Thermodesulfobacteriales</taxon>
        <taxon>Thermodesulfobacteriaceae</taxon>
        <taxon>Caldimicrobium</taxon>
    </lineage>
</organism>
<keyword evidence="16" id="KW-0670">Pyruvate</keyword>
<dbReference type="GO" id="GO:0044281">
    <property type="term" value="P:small molecule metabolic process"/>
    <property type="evidence" value="ECO:0007669"/>
    <property type="project" value="UniProtKB-ARBA"/>
</dbReference>
<evidence type="ECO:0000313" key="16">
    <source>
        <dbReference type="EMBL" id="BAU23627.1"/>
    </source>
</evidence>
<evidence type="ECO:0000256" key="14">
    <source>
        <dbReference type="PIRNR" id="PIRNR006439"/>
    </source>
</evidence>
<keyword evidence="17" id="KW-1185">Reference proteome</keyword>
<dbReference type="CDD" id="cd07034">
    <property type="entry name" value="TPP_PYR_PFOR_IOR-alpha_like"/>
    <property type="match status" value="1"/>
</dbReference>